<protein>
    <submittedName>
        <fullName evidence="1">Non-canonical non-ribosomal peptide synthetase</fullName>
    </submittedName>
</protein>
<comment type="caution">
    <text evidence="1">The sequence shown here is derived from an EMBL/GenBank/DDBJ whole genome shotgun (WGS) entry which is preliminary data.</text>
</comment>
<proteinExistence type="predicted"/>
<dbReference type="Proteomes" id="UP000315522">
    <property type="component" value="Unassembled WGS sequence"/>
</dbReference>
<dbReference type="InterPro" id="IPR042099">
    <property type="entry name" value="ANL_N_sf"/>
</dbReference>
<reference evidence="1 2" key="1">
    <citation type="submission" date="2018-05" db="EMBL/GenBank/DDBJ databases">
        <title>Genome sequencing and assembly of the regulated plant pathogen Lachnellula willkommii and related sister species for the development of diagnostic species identification markers.</title>
        <authorList>
            <person name="Giroux E."/>
            <person name="Bilodeau G."/>
        </authorList>
    </citation>
    <scope>NUCLEOTIDE SEQUENCE [LARGE SCALE GENOMIC DNA]</scope>
    <source>
        <strain evidence="1 2">CBS 172.35</strain>
    </source>
</reference>
<dbReference type="AlphaFoldDB" id="A0A559M8V7"/>
<organism evidence="1 2">
    <name type="scientific">Lachnellula willkommii</name>
    <dbReference type="NCBI Taxonomy" id="215461"/>
    <lineage>
        <taxon>Eukaryota</taxon>
        <taxon>Fungi</taxon>
        <taxon>Dikarya</taxon>
        <taxon>Ascomycota</taxon>
        <taxon>Pezizomycotina</taxon>
        <taxon>Leotiomycetes</taxon>
        <taxon>Helotiales</taxon>
        <taxon>Lachnaceae</taxon>
        <taxon>Lachnellula</taxon>
    </lineage>
</organism>
<name>A0A559M8V7_9HELO</name>
<dbReference type="EMBL" id="QGML01001270">
    <property type="protein sequence ID" value="TVY89395.1"/>
    <property type="molecule type" value="Genomic_DNA"/>
</dbReference>
<evidence type="ECO:0000313" key="1">
    <source>
        <dbReference type="EMBL" id="TVY89395.1"/>
    </source>
</evidence>
<evidence type="ECO:0000313" key="2">
    <source>
        <dbReference type="Proteomes" id="UP000315522"/>
    </source>
</evidence>
<gene>
    <name evidence="1" type="primary">FUB8_8</name>
    <name evidence="1" type="ORF">LAWI1_G006065</name>
</gene>
<dbReference type="Gene3D" id="3.40.50.12780">
    <property type="entry name" value="N-terminal domain of ligase-like"/>
    <property type="match status" value="1"/>
</dbReference>
<accession>A0A559M8V7</accession>
<keyword evidence="2" id="KW-1185">Reference proteome</keyword>
<dbReference type="SUPFAM" id="SSF56801">
    <property type="entry name" value="Acetyl-CoA synthetase-like"/>
    <property type="match status" value="1"/>
</dbReference>
<sequence length="159" mass="17734">MEDPSLTKSESNATLPSIVDLRARTHPDRLYGASTWIGADGKLKLFGKSEDYTTLAYAGPNDYRYLVVTMAAAKTGHKALLLAPWNSSLAQMNLLDACNCSIFLAAEDSSAVQDEVSAITAQREREMEVHRFPTLDWLLDEGPKAPFYHFHKTLEELRD</sequence>